<dbReference type="InterPro" id="IPR017441">
    <property type="entry name" value="Protein_kinase_ATP_BS"/>
</dbReference>
<evidence type="ECO:0000256" key="13">
    <source>
        <dbReference type="ARBA" id="ARBA00023137"/>
    </source>
</evidence>
<keyword evidence="8" id="KW-0479">Metal-binding</keyword>
<keyword evidence="14" id="KW-0464">Manganese</keyword>
<dbReference type="InterPro" id="IPR008266">
    <property type="entry name" value="Tyr_kinase_AS"/>
</dbReference>
<evidence type="ECO:0000256" key="19">
    <source>
        <dbReference type="SAM" id="MobiDB-lite"/>
    </source>
</evidence>
<keyword evidence="9 18" id="KW-0547">Nucleotide-binding</keyword>
<name>A0A7J7KPP4_BUGNE</name>
<evidence type="ECO:0000256" key="5">
    <source>
        <dbReference type="ARBA" id="ARBA00022527"/>
    </source>
</evidence>
<dbReference type="InterPro" id="IPR050940">
    <property type="entry name" value="Actin_reg-Ser/Thr_kinase"/>
</dbReference>
<feature type="binding site" evidence="18">
    <location>
        <position position="108"/>
    </location>
    <ligand>
        <name>ATP</name>
        <dbReference type="ChEBI" id="CHEBI:30616"/>
    </ligand>
</feature>
<dbReference type="FunFam" id="1.10.510.10:FF:000202">
    <property type="entry name" value="Dual specificity testis-specific protein kinase 2"/>
    <property type="match status" value="1"/>
</dbReference>
<protein>
    <recommendedName>
        <fullName evidence="4">dual-specificity kinase</fullName>
        <ecNumber evidence="4">2.7.12.1</ecNumber>
    </recommendedName>
</protein>
<dbReference type="InterPro" id="IPR000719">
    <property type="entry name" value="Prot_kinase_dom"/>
</dbReference>
<proteinExistence type="inferred from homology"/>
<dbReference type="GO" id="GO:0004674">
    <property type="term" value="F:protein serine/threonine kinase activity"/>
    <property type="evidence" value="ECO:0007669"/>
    <property type="project" value="UniProtKB-KW"/>
</dbReference>
<sequence>MNSQNTKNENSDDIAASKGRCAGVETSTGSNKCETGLLPVIRQRSLSTPELDDVDSSRRTTLSCQALRHALLTLYRIDDFIMEEIGSGFFSQVYKVTHMVTGEVMVLKINTLEENRPNVLREVQLMNRMSHPNILKFLGVCVNKGQLHALSEYINGGSLHEILSNAAEVLPWQERVSMSLDIAEGMKYLHSCGVFHRDLTSRNILVSIDGTVKKAIVGDFGLAAKIPDIEADEFHLSTVGSPFWIAPECINNQRYDQRSDIFSFGIVLCEIIARIDANPDVMPRTQNFGLDYIAYSSLAEDCPLHFLYLAFCCCQMDPSKRPPFTELVEKLKTIKKSQAGLSAYKSYSCEVSNFCRAR</sequence>
<dbReference type="PANTHER" id="PTHR46485:SF5">
    <property type="entry name" value="CENTER DIVIDER, ISOFORM A"/>
    <property type="match status" value="1"/>
</dbReference>
<dbReference type="Gene3D" id="1.10.510.10">
    <property type="entry name" value="Transferase(Phosphotransferase) domain 1"/>
    <property type="match status" value="1"/>
</dbReference>
<dbReference type="EMBL" id="VXIV02000176">
    <property type="protein sequence ID" value="KAF6040149.1"/>
    <property type="molecule type" value="Genomic_DNA"/>
</dbReference>
<comment type="catalytic activity">
    <reaction evidence="15">
        <text>L-seryl-[protein] + ATP = O-phospho-L-seryl-[protein] + ADP + H(+)</text>
        <dbReference type="Rhea" id="RHEA:17989"/>
        <dbReference type="Rhea" id="RHEA-COMP:9863"/>
        <dbReference type="Rhea" id="RHEA-COMP:11604"/>
        <dbReference type="ChEBI" id="CHEBI:15378"/>
        <dbReference type="ChEBI" id="CHEBI:29999"/>
        <dbReference type="ChEBI" id="CHEBI:30616"/>
        <dbReference type="ChEBI" id="CHEBI:83421"/>
        <dbReference type="ChEBI" id="CHEBI:456216"/>
        <dbReference type="EC" id="2.7.12.1"/>
    </reaction>
</comment>
<evidence type="ECO:0000256" key="12">
    <source>
        <dbReference type="ARBA" id="ARBA00022842"/>
    </source>
</evidence>
<accession>A0A7J7KPP4</accession>
<evidence type="ECO:0000256" key="7">
    <source>
        <dbReference type="ARBA" id="ARBA00022679"/>
    </source>
</evidence>
<evidence type="ECO:0000256" key="11">
    <source>
        <dbReference type="ARBA" id="ARBA00022840"/>
    </source>
</evidence>
<evidence type="ECO:0000256" key="3">
    <source>
        <dbReference type="ARBA" id="ARBA00005843"/>
    </source>
</evidence>
<keyword evidence="5" id="KW-0723">Serine/threonine-protein kinase</keyword>
<dbReference type="InterPro" id="IPR011009">
    <property type="entry name" value="Kinase-like_dom_sf"/>
</dbReference>
<dbReference type="GO" id="GO:0005737">
    <property type="term" value="C:cytoplasm"/>
    <property type="evidence" value="ECO:0007669"/>
    <property type="project" value="TreeGrafter"/>
</dbReference>
<evidence type="ECO:0000256" key="4">
    <source>
        <dbReference type="ARBA" id="ARBA00013203"/>
    </source>
</evidence>
<dbReference type="GO" id="GO:0004713">
    <property type="term" value="F:protein tyrosine kinase activity"/>
    <property type="evidence" value="ECO:0007669"/>
    <property type="project" value="UniProtKB-KW"/>
</dbReference>
<dbReference type="AlphaFoldDB" id="A0A7J7KPP4"/>
<evidence type="ECO:0000256" key="1">
    <source>
        <dbReference type="ARBA" id="ARBA00001936"/>
    </source>
</evidence>
<evidence type="ECO:0000256" key="14">
    <source>
        <dbReference type="ARBA" id="ARBA00023211"/>
    </source>
</evidence>
<dbReference type="GO" id="GO:0030036">
    <property type="term" value="P:actin cytoskeleton organization"/>
    <property type="evidence" value="ECO:0007669"/>
    <property type="project" value="TreeGrafter"/>
</dbReference>
<dbReference type="GO" id="GO:0005634">
    <property type="term" value="C:nucleus"/>
    <property type="evidence" value="ECO:0007669"/>
    <property type="project" value="TreeGrafter"/>
</dbReference>
<evidence type="ECO:0000256" key="2">
    <source>
        <dbReference type="ARBA" id="ARBA00001946"/>
    </source>
</evidence>
<evidence type="ECO:0000256" key="18">
    <source>
        <dbReference type="PROSITE-ProRule" id="PRU10141"/>
    </source>
</evidence>
<evidence type="ECO:0000256" key="10">
    <source>
        <dbReference type="ARBA" id="ARBA00022777"/>
    </source>
</evidence>
<evidence type="ECO:0000256" key="16">
    <source>
        <dbReference type="ARBA" id="ARBA00049308"/>
    </source>
</evidence>
<evidence type="ECO:0000256" key="15">
    <source>
        <dbReference type="ARBA" id="ARBA00049003"/>
    </source>
</evidence>
<evidence type="ECO:0000259" key="20">
    <source>
        <dbReference type="PROSITE" id="PS50011"/>
    </source>
</evidence>
<keyword evidence="12" id="KW-0460">Magnesium</keyword>
<evidence type="ECO:0000256" key="6">
    <source>
        <dbReference type="ARBA" id="ARBA00022553"/>
    </source>
</evidence>
<keyword evidence="13" id="KW-0829">Tyrosine-protein kinase</keyword>
<comment type="catalytic activity">
    <reaction evidence="17">
        <text>L-tyrosyl-[protein] + ATP = O-phospho-L-tyrosyl-[protein] + ADP + H(+)</text>
        <dbReference type="Rhea" id="RHEA:10596"/>
        <dbReference type="Rhea" id="RHEA-COMP:10136"/>
        <dbReference type="Rhea" id="RHEA-COMP:20101"/>
        <dbReference type="ChEBI" id="CHEBI:15378"/>
        <dbReference type="ChEBI" id="CHEBI:30616"/>
        <dbReference type="ChEBI" id="CHEBI:46858"/>
        <dbReference type="ChEBI" id="CHEBI:61978"/>
        <dbReference type="ChEBI" id="CHEBI:456216"/>
        <dbReference type="EC" id="2.7.12.1"/>
    </reaction>
</comment>
<keyword evidence="6" id="KW-0597">Phosphoprotein</keyword>
<dbReference type="GO" id="GO:0046872">
    <property type="term" value="F:metal ion binding"/>
    <property type="evidence" value="ECO:0007669"/>
    <property type="project" value="UniProtKB-KW"/>
</dbReference>
<dbReference type="FunFam" id="3.30.200.20:FF:000134">
    <property type="entry name" value="Dual specificity testis-specific protein kinase 2"/>
    <property type="match status" value="1"/>
</dbReference>
<dbReference type="OrthoDB" id="20134at2759"/>
<dbReference type="Gene3D" id="3.30.200.20">
    <property type="entry name" value="Phosphorylase Kinase, domain 1"/>
    <property type="match status" value="1"/>
</dbReference>
<evidence type="ECO:0000256" key="9">
    <source>
        <dbReference type="ARBA" id="ARBA00022741"/>
    </source>
</evidence>
<comment type="catalytic activity">
    <reaction evidence="16">
        <text>L-threonyl-[protein] + ATP = O-phospho-L-threonyl-[protein] + ADP + H(+)</text>
        <dbReference type="Rhea" id="RHEA:46608"/>
        <dbReference type="Rhea" id="RHEA-COMP:11060"/>
        <dbReference type="Rhea" id="RHEA-COMP:11605"/>
        <dbReference type="ChEBI" id="CHEBI:15378"/>
        <dbReference type="ChEBI" id="CHEBI:30013"/>
        <dbReference type="ChEBI" id="CHEBI:30616"/>
        <dbReference type="ChEBI" id="CHEBI:61977"/>
        <dbReference type="ChEBI" id="CHEBI:456216"/>
        <dbReference type="EC" id="2.7.12.1"/>
    </reaction>
</comment>
<dbReference type="SUPFAM" id="SSF56112">
    <property type="entry name" value="Protein kinase-like (PK-like)"/>
    <property type="match status" value="1"/>
</dbReference>
<feature type="domain" description="Protein kinase" evidence="20">
    <location>
        <begin position="79"/>
        <end position="334"/>
    </location>
</feature>
<keyword evidence="10" id="KW-0418">Kinase</keyword>
<evidence type="ECO:0000313" key="22">
    <source>
        <dbReference type="Proteomes" id="UP000593567"/>
    </source>
</evidence>
<dbReference type="GO" id="GO:0005524">
    <property type="term" value="F:ATP binding"/>
    <property type="evidence" value="ECO:0007669"/>
    <property type="project" value="UniProtKB-UniRule"/>
</dbReference>
<dbReference type="PANTHER" id="PTHR46485">
    <property type="entry name" value="LIM DOMAIN KINASE 1"/>
    <property type="match status" value="1"/>
</dbReference>
<dbReference type="PROSITE" id="PS00107">
    <property type="entry name" value="PROTEIN_KINASE_ATP"/>
    <property type="match status" value="1"/>
</dbReference>
<dbReference type="PROSITE" id="PS50011">
    <property type="entry name" value="PROTEIN_KINASE_DOM"/>
    <property type="match status" value="1"/>
</dbReference>
<dbReference type="EC" id="2.7.12.1" evidence="4"/>
<evidence type="ECO:0000313" key="21">
    <source>
        <dbReference type="EMBL" id="KAF6040149.1"/>
    </source>
</evidence>
<dbReference type="PROSITE" id="PS00109">
    <property type="entry name" value="PROTEIN_KINASE_TYR"/>
    <property type="match status" value="1"/>
</dbReference>
<dbReference type="InterPro" id="IPR001245">
    <property type="entry name" value="Ser-Thr/Tyr_kinase_cat_dom"/>
</dbReference>
<comment type="cofactor">
    <cofactor evidence="2">
        <name>Mg(2+)</name>
        <dbReference type="ChEBI" id="CHEBI:18420"/>
    </cofactor>
</comment>
<dbReference type="Pfam" id="PF07714">
    <property type="entry name" value="PK_Tyr_Ser-Thr"/>
    <property type="match status" value="1"/>
</dbReference>
<organism evidence="21 22">
    <name type="scientific">Bugula neritina</name>
    <name type="common">Brown bryozoan</name>
    <name type="synonym">Sertularia neritina</name>
    <dbReference type="NCBI Taxonomy" id="10212"/>
    <lineage>
        <taxon>Eukaryota</taxon>
        <taxon>Metazoa</taxon>
        <taxon>Spiralia</taxon>
        <taxon>Lophotrochozoa</taxon>
        <taxon>Bryozoa</taxon>
        <taxon>Gymnolaemata</taxon>
        <taxon>Cheilostomatida</taxon>
        <taxon>Flustrina</taxon>
        <taxon>Buguloidea</taxon>
        <taxon>Bugulidae</taxon>
        <taxon>Bugula</taxon>
    </lineage>
</organism>
<dbReference type="GO" id="GO:0004712">
    <property type="term" value="F:protein serine/threonine/tyrosine kinase activity"/>
    <property type="evidence" value="ECO:0007669"/>
    <property type="project" value="UniProtKB-EC"/>
</dbReference>
<evidence type="ECO:0000256" key="17">
    <source>
        <dbReference type="ARBA" id="ARBA00051680"/>
    </source>
</evidence>
<keyword evidence="11 18" id="KW-0067">ATP-binding</keyword>
<comment type="caution">
    <text evidence="21">The sequence shown here is derived from an EMBL/GenBank/DDBJ whole genome shotgun (WGS) entry which is preliminary data.</text>
</comment>
<keyword evidence="22" id="KW-1185">Reference proteome</keyword>
<dbReference type="PRINTS" id="PR00109">
    <property type="entry name" value="TYRKINASE"/>
</dbReference>
<reference evidence="21" key="1">
    <citation type="submission" date="2020-06" db="EMBL/GenBank/DDBJ databases">
        <title>Draft genome of Bugula neritina, a colonial animal packing powerful symbionts and potential medicines.</title>
        <authorList>
            <person name="Rayko M."/>
        </authorList>
    </citation>
    <scope>NUCLEOTIDE SEQUENCE [LARGE SCALE GENOMIC DNA]</scope>
    <source>
        <strain evidence="21">Kwan_BN1</strain>
    </source>
</reference>
<comment type="cofactor">
    <cofactor evidence="1">
        <name>Mn(2+)</name>
        <dbReference type="ChEBI" id="CHEBI:29035"/>
    </cofactor>
</comment>
<evidence type="ECO:0000256" key="8">
    <source>
        <dbReference type="ARBA" id="ARBA00022723"/>
    </source>
</evidence>
<dbReference type="Proteomes" id="UP000593567">
    <property type="component" value="Unassembled WGS sequence"/>
</dbReference>
<gene>
    <name evidence="21" type="ORF">EB796_001542</name>
</gene>
<comment type="similarity">
    <text evidence="3">Belongs to the protein kinase superfamily. TKL Ser/Thr protein kinase family.</text>
</comment>
<feature type="region of interest" description="Disordered" evidence="19">
    <location>
        <begin position="1"/>
        <end position="31"/>
    </location>
</feature>
<keyword evidence="7" id="KW-0808">Transferase</keyword>